<evidence type="ECO:0000256" key="1">
    <source>
        <dbReference type="SAM" id="MobiDB-lite"/>
    </source>
</evidence>
<dbReference type="Proteomes" id="UP000276133">
    <property type="component" value="Unassembled WGS sequence"/>
</dbReference>
<comment type="caution">
    <text evidence="2">The sequence shown here is derived from an EMBL/GenBank/DDBJ whole genome shotgun (WGS) entry which is preliminary data.</text>
</comment>
<gene>
    <name evidence="2" type="ORF">BpHYR1_004073</name>
</gene>
<organism evidence="2 3">
    <name type="scientific">Brachionus plicatilis</name>
    <name type="common">Marine rotifer</name>
    <name type="synonym">Brachionus muelleri</name>
    <dbReference type="NCBI Taxonomy" id="10195"/>
    <lineage>
        <taxon>Eukaryota</taxon>
        <taxon>Metazoa</taxon>
        <taxon>Spiralia</taxon>
        <taxon>Gnathifera</taxon>
        <taxon>Rotifera</taxon>
        <taxon>Eurotatoria</taxon>
        <taxon>Monogononta</taxon>
        <taxon>Pseudotrocha</taxon>
        <taxon>Ploima</taxon>
        <taxon>Brachionidae</taxon>
        <taxon>Brachionus</taxon>
    </lineage>
</organism>
<name>A0A3M7PTD7_BRAPC</name>
<protein>
    <submittedName>
        <fullName evidence="2">Uncharacterized protein</fullName>
    </submittedName>
</protein>
<dbReference type="AlphaFoldDB" id="A0A3M7PTD7"/>
<reference evidence="2 3" key="1">
    <citation type="journal article" date="2018" name="Sci. Rep.">
        <title>Genomic signatures of local adaptation to the degree of environmental predictability in rotifers.</title>
        <authorList>
            <person name="Franch-Gras L."/>
            <person name="Hahn C."/>
            <person name="Garcia-Roger E.M."/>
            <person name="Carmona M.J."/>
            <person name="Serra M."/>
            <person name="Gomez A."/>
        </authorList>
    </citation>
    <scope>NUCLEOTIDE SEQUENCE [LARGE SCALE GENOMIC DNA]</scope>
    <source>
        <strain evidence="2">HYR1</strain>
    </source>
</reference>
<sequence length="159" mass="17718">MSEFSSIPAESHGSTPSELPSVSHVTSVFFISSISGWQSVSVLSDKFDVDVSVEVGDEVSGDFWAPSFDQERLVALGRGVSGDWTTFISSKSFAEPMVKHFGFWSSLGEKLFRLRLGLRLRWFTLKDWVILADSDSIRANNAFADWNRVRWSVVVSSVC</sequence>
<keyword evidence="3" id="KW-1185">Reference proteome</keyword>
<evidence type="ECO:0000313" key="2">
    <source>
        <dbReference type="EMBL" id="RNA02045.1"/>
    </source>
</evidence>
<evidence type="ECO:0000313" key="3">
    <source>
        <dbReference type="Proteomes" id="UP000276133"/>
    </source>
</evidence>
<accession>A0A3M7PTD7</accession>
<proteinExistence type="predicted"/>
<feature type="region of interest" description="Disordered" evidence="1">
    <location>
        <begin position="1"/>
        <end position="20"/>
    </location>
</feature>
<dbReference type="EMBL" id="REGN01009070">
    <property type="protein sequence ID" value="RNA02045.1"/>
    <property type="molecule type" value="Genomic_DNA"/>
</dbReference>